<dbReference type="EMBL" id="GBRH01192999">
    <property type="protein sequence ID" value="JAE04897.1"/>
    <property type="molecule type" value="Transcribed_RNA"/>
</dbReference>
<evidence type="ECO:0000313" key="1">
    <source>
        <dbReference type="EMBL" id="JAE04897.1"/>
    </source>
</evidence>
<protein>
    <submittedName>
        <fullName evidence="1">Pco093185f</fullName>
    </submittedName>
</protein>
<dbReference type="AlphaFoldDB" id="A0A0A9EXS3"/>
<accession>A0A0A9EXS3</accession>
<sequence length="43" mass="4967">MPQPKLERIFSVQETAVWLVFCSTKCSDQELLVNAHELGRKSF</sequence>
<reference evidence="1" key="2">
    <citation type="journal article" date="2015" name="Data Brief">
        <title>Shoot transcriptome of the giant reed, Arundo donax.</title>
        <authorList>
            <person name="Barrero R.A."/>
            <person name="Guerrero F.D."/>
            <person name="Moolhuijzen P."/>
            <person name="Goolsby J.A."/>
            <person name="Tidwell J."/>
            <person name="Bellgard S.E."/>
            <person name="Bellgard M.I."/>
        </authorList>
    </citation>
    <scope>NUCLEOTIDE SEQUENCE</scope>
    <source>
        <tissue evidence="1">Shoot tissue taken approximately 20 cm above the soil surface</tissue>
    </source>
</reference>
<reference evidence="1" key="1">
    <citation type="submission" date="2014-09" db="EMBL/GenBank/DDBJ databases">
        <authorList>
            <person name="Magalhaes I.L.F."/>
            <person name="Oliveira U."/>
            <person name="Santos F.R."/>
            <person name="Vidigal T.H.D.A."/>
            <person name="Brescovit A.D."/>
            <person name="Santos A.J."/>
        </authorList>
    </citation>
    <scope>NUCLEOTIDE SEQUENCE</scope>
    <source>
        <tissue evidence="1">Shoot tissue taken approximately 20 cm above the soil surface</tissue>
    </source>
</reference>
<organism evidence="1">
    <name type="scientific">Arundo donax</name>
    <name type="common">Giant reed</name>
    <name type="synonym">Donax arundinaceus</name>
    <dbReference type="NCBI Taxonomy" id="35708"/>
    <lineage>
        <taxon>Eukaryota</taxon>
        <taxon>Viridiplantae</taxon>
        <taxon>Streptophyta</taxon>
        <taxon>Embryophyta</taxon>
        <taxon>Tracheophyta</taxon>
        <taxon>Spermatophyta</taxon>
        <taxon>Magnoliopsida</taxon>
        <taxon>Liliopsida</taxon>
        <taxon>Poales</taxon>
        <taxon>Poaceae</taxon>
        <taxon>PACMAD clade</taxon>
        <taxon>Arundinoideae</taxon>
        <taxon>Arundineae</taxon>
        <taxon>Arundo</taxon>
    </lineage>
</organism>
<proteinExistence type="predicted"/>
<name>A0A0A9EXS3_ARUDO</name>